<evidence type="ECO:0000256" key="4">
    <source>
        <dbReference type="ARBA" id="ARBA00023027"/>
    </source>
</evidence>
<sequence length="1022" mass="111901">MLSTTNWSSVIKPYPMASARFPAPDPQIEAAVRAKGAELFALMEKQPPPALFSKKGAYARLMDWSMKDPAFKTQLFRFVDVLPSLHSSAEIVRHLQEYLGEKAVELNPALKVGLAASSFAPSLVAGPVKAQIVDMARQFVAGETGEDLIKQIQKNEKLGLATTIDLLGETVVSDEEADIFLRRNLEILDSVSKYYAARPTPCRSDVGPTGPLPRLNLSVKISALTPDVHPADPENSIEALKLRLRPILRRAAAVGALINFDMESYRLKDLTLALFKSIFEEAEFARQPAIGIALQAYLRDCEEDLNGLVAWARARGRPLNIRLVKGAYWDYETINAQQREWPIPVWQKKPESDANYEKLSIILLENADLITPNFASHNVRSCAHAIVQSERLGVDPRLIEFQALYGMADDLKAALLQLGHRVREYTAIGELLPGMAYLVRRLLENTSNEGFLRSKYSGETSQSQMLDNPVNAIAGAAEPLRRRPRPPGSFINAANTDFTIATNRTAQKAALKDFETRHLGKRWPCIVNGKKITNRAFIASVNPARPAQIIGYWAQGTVQDADEAVAASVAFFPQWRATPVDVRASILETAAEIMETRRLEINSLLILEAAKPWLEADGDTSEAIDFLRFYASEIRRIVTPVVTQDVPGEHCVQTWSPRGVGIAVAPWNFPLAILTGLTVAPLVAGNCVIIKPARQTSIIGAYLMNILREAGVPAGALHFLPCSGADAGAHLVAHPQVDFIAFTGSREVGLNIWQEAGKTKAGQINLKKVVCEMGGKNAMIIDTDADLDEAIPAVIYSAFGFAGQKCSALSRLIVLETIYDRFVGRLLSACPAIPVGDPSQPGTIVNPVIDEGAQKSILAYIEAGRQECHLAWQGTLPPHLRETGGYYVPPCIFTNCRPTDRIVREEIFGPVLAILKAKDLDEAFEMANANDYALTGGFFSRSPAAIDRAKTEQLVGNLYINRGCTGAVVQRHPFGGFKMSGGGTKAGGREYLENFLFPRLIAENVLRRGFTPVEAQPARQSD</sequence>
<proteinExistence type="predicted"/>
<dbReference type="EMBL" id="CP080507">
    <property type="protein sequence ID" value="QYM79444.1"/>
    <property type="molecule type" value="Genomic_DNA"/>
</dbReference>
<comment type="pathway">
    <text evidence="1">Amino-acid degradation; L-proline degradation into L-glutamate; L-glutamate from L-proline: step 2/2.</text>
</comment>
<dbReference type="PANTHER" id="PTHR42862:SF1">
    <property type="entry name" value="DELTA-1-PYRROLINE-5-CARBOXYLATE DEHYDROGENASE 2, ISOFORM A-RELATED"/>
    <property type="match status" value="1"/>
</dbReference>
<dbReference type="InterPro" id="IPR025703">
    <property type="entry name" value="Bifunct_PutA"/>
</dbReference>
<dbReference type="Gene3D" id="3.40.605.10">
    <property type="entry name" value="Aldehyde Dehydrogenase, Chain A, domain 1"/>
    <property type="match status" value="1"/>
</dbReference>
<dbReference type="AlphaFoldDB" id="A0A8F9TX38"/>
<feature type="domain" description="Proline utilization A N-terminal" evidence="9">
    <location>
        <begin position="29"/>
        <end position="139"/>
    </location>
</feature>
<dbReference type="Pfam" id="PF18083">
    <property type="entry name" value="PutA_N"/>
    <property type="match status" value="1"/>
</dbReference>
<dbReference type="GO" id="GO:0010133">
    <property type="term" value="P:L-proline catabolic process to L-glutamate"/>
    <property type="evidence" value="ECO:0007669"/>
    <property type="project" value="InterPro"/>
</dbReference>
<dbReference type="InterPro" id="IPR002872">
    <property type="entry name" value="Proline_DH_dom"/>
</dbReference>
<feature type="domain" description="Proline dehydrogenase" evidence="8">
    <location>
        <begin position="149"/>
        <end position="453"/>
    </location>
</feature>
<evidence type="ECO:0000256" key="1">
    <source>
        <dbReference type="ARBA" id="ARBA00004786"/>
    </source>
</evidence>
<dbReference type="PIRSF" id="PIRSF000197">
    <property type="entry name" value="Bifunct_PutA"/>
    <property type="match status" value="1"/>
</dbReference>
<dbReference type="Gene3D" id="3.40.309.10">
    <property type="entry name" value="Aldehyde Dehydrogenase, Chain A, domain 2"/>
    <property type="match status" value="1"/>
</dbReference>
<dbReference type="Gene3D" id="3.20.20.220">
    <property type="match status" value="1"/>
</dbReference>
<dbReference type="PROSITE" id="PS00070">
    <property type="entry name" value="ALDEHYDE_DEHYDR_CYS"/>
    <property type="match status" value="1"/>
</dbReference>
<dbReference type="GO" id="GO:0003842">
    <property type="term" value="F:L-glutamate gamma-semialdehyde dehydrogenase activity"/>
    <property type="evidence" value="ECO:0007669"/>
    <property type="project" value="UniProtKB-EC"/>
</dbReference>
<dbReference type="InterPro" id="IPR016160">
    <property type="entry name" value="Ald_DH_CS_CYS"/>
</dbReference>
<keyword evidence="4" id="KW-0520">NAD</keyword>
<evidence type="ECO:0000256" key="6">
    <source>
        <dbReference type="PIRSR" id="PIRSR000197-1"/>
    </source>
</evidence>
<evidence type="ECO:0000313" key="11">
    <source>
        <dbReference type="Proteomes" id="UP000825051"/>
    </source>
</evidence>
<dbReference type="Pfam" id="PF01619">
    <property type="entry name" value="Pro_dh"/>
    <property type="match status" value="1"/>
</dbReference>
<dbReference type="InterPro" id="IPR016161">
    <property type="entry name" value="Ald_DH/histidinol_DH"/>
</dbReference>
<dbReference type="FunFam" id="3.40.309.10:FF:000005">
    <property type="entry name" value="1-pyrroline-5-carboxylate dehydrogenase 1"/>
    <property type="match status" value="1"/>
</dbReference>
<evidence type="ECO:0000313" key="10">
    <source>
        <dbReference type="EMBL" id="QYM79444.1"/>
    </source>
</evidence>
<keyword evidence="3" id="KW-0560">Oxidoreductase</keyword>
<dbReference type="GO" id="GO:0003700">
    <property type="term" value="F:DNA-binding transcription factor activity"/>
    <property type="evidence" value="ECO:0007669"/>
    <property type="project" value="InterPro"/>
</dbReference>
<keyword evidence="11" id="KW-1185">Reference proteome</keyword>
<comment type="catalytic activity">
    <reaction evidence="5">
        <text>L-glutamate 5-semialdehyde + NAD(+) + H2O = L-glutamate + NADH + 2 H(+)</text>
        <dbReference type="Rhea" id="RHEA:30235"/>
        <dbReference type="ChEBI" id="CHEBI:15377"/>
        <dbReference type="ChEBI" id="CHEBI:15378"/>
        <dbReference type="ChEBI" id="CHEBI:29985"/>
        <dbReference type="ChEBI" id="CHEBI:57540"/>
        <dbReference type="ChEBI" id="CHEBI:57945"/>
        <dbReference type="ChEBI" id="CHEBI:58066"/>
        <dbReference type="EC" id="1.2.1.88"/>
    </reaction>
</comment>
<organism evidence="10 11">
    <name type="scientific">Horticoccus luteus</name>
    <dbReference type="NCBI Taxonomy" id="2862869"/>
    <lineage>
        <taxon>Bacteria</taxon>
        <taxon>Pseudomonadati</taxon>
        <taxon>Verrucomicrobiota</taxon>
        <taxon>Opitutia</taxon>
        <taxon>Opitutales</taxon>
        <taxon>Opitutaceae</taxon>
        <taxon>Horticoccus</taxon>
    </lineage>
</organism>
<dbReference type="RefSeq" id="WP_220163329.1">
    <property type="nucleotide sequence ID" value="NZ_CP080507.1"/>
</dbReference>
<dbReference type="EC" id="1.2.1.88" evidence="2"/>
<dbReference type="GO" id="GO:0009898">
    <property type="term" value="C:cytoplasmic side of plasma membrane"/>
    <property type="evidence" value="ECO:0007669"/>
    <property type="project" value="TreeGrafter"/>
</dbReference>
<evidence type="ECO:0000259" key="9">
    <source>
        <dbReference type="Pfam" id="PF18083"/>
    </source>
</evidence>
<evidence type="ECO:0000256" key="2">
    <source>
        <dbReference type="ARBA" id="ARBA00012884"/>
    </source>
</evidence>
<dbReference type="InterPro" id="IPR016163">
    <property type="entry name" value="Ald_DH_C"/>
</dbReference>
<dbReference type="Pfam" id="PF00171">
    <property type="entry name" value="Aldedh"/>
    <property type="match status" value="1"/>
</dbReference>
<feature type="domain" description="Aldehyde dehydrogenase" evidence="7">
    <location>
        <begin position="538"/>
        <end position="996"/>
    </location>
</feature>
<dbReference type="InterPro" id="IPR005932">
    <property type="entry name" value="RocA"/>
</dbReference>
<evidence type="ECO:0000256" key="5">
    <source>
        <dbReference type="ARBA" id="ARBA00048142"/>
    </source>
</evidence>
<dbReference type="SUPFAM" id="SSF51730">
    <property type="entry name" value="FAD-linked oxidoreductase"/>
    <property type="match status" value="1"/>
</dbReference>
<dbReference type="InterPro" id="IPR041514">
    <property type="entry name" value="PutA_N"/>
</dbReference>
<evidence type="ECO:0000256" key="3">
    <source>
        <dbReference type="ARBA" id="ARBA00023002"/>
    </source>
</evidence>
<dbReference type="InterPro" id="IPR015590">
    <property type="entry name" value="Aldehyde_DH_dom"/>
</dbReference>
<feature type="active site" evidence="6">
    <location>
        <position position="806"/>
    </location>
</feature>
<dbReference type="SUPFAM" id="SSF53720">
    <property type="entry name" value="ALDH-like"/>
    <property type="match status" value="1"/>
</dbReference>
<feature type="active site" evidence="6">
    <location>
        <position position="772"/>
    </location>
</feature>
<evidence type="ECO:0000259" key="7">
    <source>
        <dbReference type="Pfam" id="PF00171"/>
    </source>
</evidence>
<dbReference type="PANTHER" id="PTHR42862">
    <property type="entry name" value="DELTA-1-PYRROLINE-5-CARBOXYLATE DEHYDROGENASE 1, ISOFORM A-RELATED"/>
    <property type="match status" value="1"/>
</dbReference>
<dbReference type="CDD" id="cd07124">
    <property type="entry name" value="ALDH_PutA-P5CDH-RocA"/>
    <property type="match status" value="1"/>
</dbReference>
<dbReference type="InterPro" id="IPR029041">
    <property type="entry name" value="FAD-linked_oxidoreductase-like"/>
</dbReference>
<dbReference type="GO" id="GO:0004657">
    <property type="term" value="F:proline dehydrogenase activity"/>
    <property type="evidence" value="ECO:0007669"/>
    <property type="project" value="InterPro"/>
</dbReference>
<accession>A0A8F9TX38</accession>
<evidence type="ECO:0000259" key="8">
    <source>
        <dbReference type="Pfam" id="PF01619"/>
    </source>
</evidence>
<dbReference type="InterPro" id="IPR050485">
    <property type="entry name" value="Proline_metab_enzyme"/>
</dbReference>
<reference evidence="10" key="1">
    <citation type="submission" date="2021-08" db="EMBL/GenBank/DDBJ databases">
        <title>Genome of a novel bacterium of the phylum Verrucomicrobia, Oleiharenicola sp. KSB-15.</title>
        <authorList>
            <person name="Chung J.-H."/>
            <person name="Ahn J.-H."/>
            <person name="Yoon Y."/>
            <person name="Kim D.-Y."/>
            <person name="An S.-H."/>
            <person name="Park I."/>
            <person name="Yeon J."/>
        </authorList>
    </citation>
    <scope>NUCLEOTIDE SEQUENCE</scope>
    <source>
        <strain evidence="10">KSB-15</strain>
    </source>
</reference>
<name>A0A8F9TX38_9BACT</name>
<dbReference type="InterPro" id="IPR016162">
    <property type="entry name" value="Ald_DH_N"/>
</dbReference>
<dbReference type="Proteomes" id="UP000825051">
    <property type="component" value="Chromosome"/>
</dbReference>
<protein>
    <recommendedName>
        <fullName evidence="2">L-glutamate gamma-semialdehyde dehydrogenase</fullName>
        <ecNumber evidence="2">1.2.1.88</ecNumber>
    </recommendedName>
</protein>
<gene>
    <name evidence="10" type="ORF">K0B96_02180</name>
</gene>
<dbReference type="KEGG" id="ole:K0B96_02180"/>